<sequence length="821" mass="87859">MPPTTTHDLVLLSSSPPQVPDSDVISTPLHLRDPPPSLPPSAQPPQSPVLSSRSSSSLPSPSLLFKRPVLQGLKSGSRAAPIPDGVSLGFASAGALVRDHVLSLDAEEEQVEDGDGDGDGGRGARGEGAEVESGRAKATKRAPRKAAEGAVAKKPRKGRQKDEGENVSLDVESVEESLNDRRKKINDVEGTEVSKDHQNAATLESRVPQKPKGSKTKAKLNNSELIKDVLGLDPTVEAPQNELRRGGAVEKLKKRKANNDPAPASATPVPVENSTSAATSRHDSALDEAVQEQPLNPQKASEKKPRARKTKKANDVSVDSAKVEEAAKGAKPRKRQTTARKSTKTVSKHFSPDNAVDAAAPKTNAPVPVDTPAEPLDLSPAMTRRKSWTPPKDTKSSPNGHDPLEPLDLCKSPEEKSPVALGPKPSFTELLNAFGYEGQRAGSEAVTARTESGEAFTKRRRLEPIEKPNQHAEVSVPESHEVPSEKSNKPKKAPKKKPRTITDLVTAAYRPTATVETSEAQNQPVDPKVSAFFAPQADSTSGAAPPDAQAAEKPKRTGRPRNPTKKAESKAKKPTAKSKKAAKPVAEKLLSPESALIRMNRQDILFGTSSQLAREESPTFVRDLQQALRDSEVLGSQVDSLETLHLKPAVSGSGLSLIGRRTGLWTAASRDHEDGILEQQENSTSQGSETNVFLDDSMDFVAENAGKAPSSTQHQAATTYVDASEQATEETQTVVLADCGTYELPEAPSMPLIGDDDFENFPSALNLANLLFVVSAFAKCLQDCLAVTWNTSKYPSFLKIRIGHVQQSSQGDDGDKGRKSR</sequence>
<keyword evidence="2" id="KW-0255">Endonuclease</keyword>
<feature type="compositionally biased region" description="Basic and acidic residues" evidence="1">
    <location>
        <begin position="242"/>
        <end position="251"/>
    </location>
</feature>
<dbReference type="EMBL" id="JAKEKT020000117">
    <property type="protein sequence ID" value="KAL1635264.1"/>
    <property type="molecule type" value="Genomic_DNA"/>
</dbReference>
<feature type="compositionally biased region" description="Low complexity" evidence="1">
    <location>
        <begin position="48"/>
        <end position="63"/>
    </location>
</feature>
<feature type="compositionally biased region" description="Polar residues" evidence="1">
    <location>
        <begin position="514"/>
        <end position="524"/>
    </location>
</feature>
<feature type="compositionally biased region" description="Acidic residues" evidence="1">
    <location>
        <begin position="105"/>
        <end position="118"/>
    </location>
</feature>
<feature type="region of interest" description="Disordered" evidence="1">
    <location>
        <begin position="1"/>
        <end position="63"/>
    </location>
</feature>
<evidence type="ECO:0000313" key="3">
    <source>
        <dbReference type="Proteomes" id="UP001521184"/>
    </source>
</evidence>
<feature type="compositionally biased region" description="Basic residues" evidence="1">
    <location>
        <begin position="572"/>
        <end position="582"/>
    </location>
</feature>
<feature type="region of interest" description="Disordered" evidence="1">
    <location>
        <begin position="439"/>
        <end position="586"/>
    </location>
</feature>
<gene>
    <name evidence="2" type="primary">SLX4</name>
    <name evidence="2" type="ORF">SLS58_010301</name>
</gene>
<name>A0ABR3T6R8_9PEZI</name>
<evidence type="ECO:0000256" key="1">
    <source>
        <dbReference type="SAM" id="MobiDB-lite"/>
    </source>
</evidence>
<dbReference type="GO" id="GO:0004519">
    <property type="term" value="F:endonuclease activity"/>
    <property type="evidence" value="ECO:0007669"/>
    <property type="project" value="UniProtKB-KW"/>
</dbReference>
<keyword evidence="2" id="KW-0378">Hydrolase</keyword>
<keyword evidence="3" id="KW-1185">Reference proteome</keyword>
<dbReference type="Proteomes" id="UP001521184">
    <property type="component" value="Unassembled WGS sequence"/>
</dbReference>
<feature type="compositionally biased region" description="Basic residues" evidence="1">
    <location>
        <begin position="330"/>
        <end position="347"/>
    </location>
</feature>
<proteinExistence type="predicted"/>
<feature type="compositionally biased region" description="Low complexity" evidence="1">
    <location>
        <begin position="8"/>
        <end position="24"/>
    </location>
</feature>
<accession>A0ABR3T6R8</accession>
<protein>
    <submittedName>
        <fullName evidence="2">5'-flap endonuclease</fullName>
    </submittedName>
</protein>
<evidence type="ECO:0000313" key="2">
    <source>
        <dbReference type="EMBL" id="KAL1635264.1"/>
    </source>
</evidence>
<feature type="compositionally biased region" description="Basic and acidic residues" evidence="1">
    <location>
        <begin position="478"/>
        <end position="488"/>
    </location>
</feature>
<reference evidence="2 3" key="1">
    <citation type="journal article" date="2023" name="Plant Dis.">
        <title>First Report of Diplodia intermedia Causing Canker and Dieback Diseases on Apple Trees in Canada.</title>
        <authorList>
            <person name="Ellouze W."/>
            <person name="Ilyukhin E."/>
            <person name="Sulman M."/>
            <person name="Ali S."/>
        </authorList>
    </citation>
    <scope>NUCLEOTIDE SEQUENCE [LARGE SCALE GENOMIC DNA]</scope>
    <source>
        <strain evidence="2 3">M45-28</strain>
    </source>
</reference>
<comment type="caution">
    <text evidence="2">The sequence shown here is derived from an EMBL/GenBank/DDBJ whole genome shotgun (WGS) entry which is preliminary data.</text>
</comment>
<feature type="compositionally biased region" description="Basic residues" evidence="1">
    <location>
        <begin position="489"/>
        <end position="499"/>
    </location>
</feature>
<keyword evidence="2" id="KW-0540">Nuclease</keyword>
<feature type="compositionally biased region" description="Pro residues" evidence="1">
    <location>
        <begin position="34"/>
        <end position="47"/>
    </location>
</feature>
<organism evidence="2 3">
    <name type="scientific">Diplodia intermedia</name>
    <dbReference type="NCBI Taxonomy" id="856260"/>
    <lineage>
        <taxon>Eukaryota</taxon>
        <taxon>Fungi</taxon>
        <taxon>Dikarya</taxon>
        <taxon>Ascomycota</taxon>
        <taxon>Pezizomycotina</taxon>
        <taxon>Dothideomycetes</taxon>
        <taxon>Dothideomycetes incertae sedis</taxon>
        <taxon>Botryosphaeriales</taxon>
        <taxon>Botryosphaeriaceae</taxon>
        <taxon>Diplodia</taxon>
    </lineage>
</organism>
<feature type="region of interest" description="Disordered" evidence="1">
    <location>
        <begin position="103"/>
        <end position="426"/>
    </location>
</feature>
<feature type="compositionally biased region" description="Basic and acidic residues" evidence="1">
    <location>
        <begin position="119"/>
        <end position="135"/>
    </location>
</feature>